<sequence length="549" mass="56990">MADDPHNLSDISDTVDAAENGANEDAETTAARRELKQTSISEKAAERVTQQSSSSQEDGDNNNNDAPADKTAPVRTSTTPSEVEIPKLTPQELKEQVSSPKKKRAHDELDEPREEVSLEDKAVATKPARTARSEPEKKRPRDRQADEEARSASGSARSSMEQERPDAGDTSTSSAGDTKTTTTPAVEQSKTTSGSAFASSGFAKLASSSTSPFGALGGTTSGAKPSLFGTSSTTATAGPSGFGAFGGGGGSATASSTTTTLPSAPPKLSFGAAGGGSTTGAASPFGSVLNGNAGKSLFRGSGGGSSSGGSAFGSAFGGSALGDGNRLGKFGQPGNVLRSDKPAKPFGAPESDAEDESDDNDDRESGSGGEDAGSDKEEDKKEKSVPAEEKKKHKLQKIVVDDGEGDEVTLLAVRVKMFQMENREWKERGAGMLKVNVPKVSIELDDAGNPDPSSFDASVLDDDDDETTSSGRKNVRLIIRQDHTLRVILNTPIIPAMSFLLTRKLKAATVLFTAFVDGEAKAVQVKMSDANATIFTDLMALIKKQLADV</sequence>
<feature type="compositionally biased region" description="Low complexity" evidence="3">
    <location>
        <begin position="168"/>
        <end position="211"/>
    </location>
</feature>
<dbReference type="SUPFAM" id="SSF50729">
    <property type="entry name" value="PH domain-like"/>
    <property type="match status" value="1"/>
</dbReference>
<dbReference type="InterPro" id="IPR011993">
    <property type="entry name" value="PH-like_dom_sf"/>
</dbReference>
<reference evidence="5" key="1">
    <citation type="journal article" date="2023" name="Mol. Phylogenet. Evol.">
        <title>Genome-scale phylogeny and comparative genomics of the fungal order Sordariales.</title>
        <authorList>
            <person name="Hensen N."/>
            <person name="Bonometti L."/>
            <person name="Westerberg I."/>
            <person name="Brannstrom I.O."/>
            <person name="Guillou S."/>
            <person name="Cros-Aarteil S."/>
            <person name="Calhoun S."/>
            <person name="Haridas S."/>
            <person name="Kuo A."/>
            <person name="Mondo S."/>
            <person name="Pangilinan J."/>
            <person name="Riley R."/>
            <person name="LaButti K."/>
            <person name="Andreopoulos B."/>
            <person name="Lipzen A."/>
            <person name="Chen C."/>
            <person name="Yan M."/>
            <person name="Daum C."/>
            <person name="Ng V."/>
            <person name="Clum A."/>
            <person name="Steindorff A."/>
            <person name="Ohm R.A."/>
            <person name="Martin F."/>
            <person name="Silar P."/>
            <person name="Natvig D.O."/>
            <person name="Lalanne C."/>
            <person name="Gautier V."/>
            <person name="Ament-Velasquez S.L."/>
            <person name="Kruys A."/>
            <person name="Hutchinson M.I."/>
            <person name="Powell A.J."/>
            <person name="Barry K."/>
            <person name="Miller A.N."/>
            <person name="Grigoriev I.V."/>
            <person name="Debuchy R."/>
            <person name="Gladieux P."/>
            <person name="Hiltunen Thoren M."/>
            <person name="Johannesson H."/>
        </authorList>
    </citation>
    <scope>NUCLEOTIDE SEQUENCE</scope>
    <source>
        <strain evidence="5">CBS 118394</strain>
    </source>
</reference>
<evidence type="ECO:0000313" key="5">
    <source>
        <dbReference type="EMBL" id="KAK3318335.1"/>
    </source>
</evidence>
<feature type="compositionally biased region" description="Gly residues" evidence="3">
    <location>
        <begin position="300"/>
        <end position="321"/>
    </location>
</feature>
<dbReference type="PANTHER" id="PTHR23138">
    <property type="entry name" value="RAN BINDING PROTEIN"/>
    <property type="match status" value="1"/>
</dbReference>
<dbReference type="SMART" id="SM00160">
    <property type="entry name" value="RanBD"/>
    <property type="match status" value="1"/>
</dbReference>
<organism evidence="5 6">
    <name type="scientific">Apodospora peruviana</name>
    <dbReference type="NCBI Taxonomy" id="516989"/>
    <lineage>
        <taxon>Eukaryota</taxon>
        <taxon>Fungi</taxon>
        <taxon>Dikarya</taxon>
        <taxon>Ascomycota</taxon>
        <taxon>Pezizomycotina</taxon>
        <taxon>Sordariomycetes</taxon>
        <taxon>Sordariomycetidae</taxon>
        <taxon>Sordariales</taxon>
        <taxon>Lasiosphaeriaceae</taxon>
        <taxon>Apodospora</taxon>
    </lineage>
</organism>
<dbReference type="PANTHER" id="PTHR23138:SF142">
    <property type="entry name" value="RAN-BINDING PROTEIN 3B-RELATED"/>
    <property type="match status" value="1"/>
</dbReference>
<feature type="compositionally biased region" description="Basic and acidic residues" evidence="3">
    <location>
        <begin position="131"/>
        <end position="150"/>
    </location>
</feature>
<comment type="caution">
    <text evidence="5">The sequence shown here is derived from an EMBL/GenBank/DDBJ whole genome shotgun (WGS) entry which is preliminary data.</text>
</comment>
<reference evidence="5" key="2">
    <citation type="submission" date="2023-06" db="EMBL/GenBank/DDBJ databases">
        <authorList>
            <consortium name="Lawrence Berkeley National Laboratory"/>
            <person name="Haridas S."/>
            <person name="Hensen N."/>
            <person name="Bonometti L."/>
            <person name="Westerberg I."/>
            <person name="Brannstrom I.O."/>
            <person name="Guillou S."/>
            <person name="Cros-Aarteil S."/>
            <person name="Calhoun S."/>
            <person name="Kuo A."/>
            <person name="Mondo S."/>
            <person name="Pangilinan J."/>
            <person name="Riley R."/>
            <person name="Labutti K."/>
            <person name="Andreopoulos B."/>
            <person name="Lipzen A."/>
            <person name="Chen C."/>
            <person name="Yanf M."/>
            <person name="Daum C."/>
            <person name="Ng V."/>
            <person name="Clum A."/>
            <person name="Steindorff A."/>
            <person name="Ohm R."/>
            <person name="Martin F."/>
            <person name="Silar P."/>
            <person name="Natvig D."/>
            <person name="Lalanne C."/>
            <person name="Gautier V."/>
            <person name="Ament-Velasquez S.L."/>
            <person name="Kruys A."/>
            <person name="Hutchinson M.I."/>
            <person name="Powell A.J."/>
            <person name="Barry K."/>
            <person name="Miller A.N."/>
            <person name="Grigoriev I.V."/>
            <person name="Debuchy R."/>
            <person name="Gladieux P."/>
            <person name="Thoren M.H."/>
            <person name="Johannesson H."/>
        </authorList>
    </citation>
    <scope>NUCLEOTIDE SEQUENCE</scope>
    <source>
        <strain evidence="5">CBS 118394</strain>
    </source>
</reference>
<feature type="region of interest" description="Disordered" evidence="3">
    <location>
        <begin position="1"/>
        <end position="396"/>
    </location>
</feature>
<feature type="compositionally biased region" description="Basic and acidic residues" evidence="3">
    <location>
        <begin position="114"/>
        <end position="123"/>
    </location>
</feature>
<dbReference type="Proteomes" id="UP001283341">
    <property type="component" value="Unassembled WGS sequence"/>
</dbReference>
<name>A0AAE0M433_9PEZI</name>
<evidence type="ECO:0000256" key="1">
    <source>
        <dbReference type="ARBA" id="ARBA00004123"/>
    </source>
</evidence>
<dbReference type="InterPro" id="IPR045255">
    <property type="entry name" value="RanBP1-like"/>
</dbReference>
<feature type="compositionally biased region" description="Basic and acidic residues" evidence="3">
    <location>
        <begin position="373"/>
        <end position="390"/>
    </location>
</feature>
<feature type="region of interest" description="Disordered" evidence="3">
    <location>
        <begin position="444"/>
        <end position="469"/>
    </location>
</feature>
<evidence type="ECO:0000259" key="4">
    <source>
        <dbReference type="PROSITE" id="PS50196"/>
    </source>
</evidence>
<accession>A0AAE0M433</accession>
<dbReference type="Gene3D" id="2.30.29.30">
    <property type="entry name" value="Pleckstrin-homology domain (PH domain)/Phosphotyrosine-binding domain (PTB)"/>
    <property type="match status" value="1"/>
</dbReference>
<feature type="compositionally biased region" description="Acidic residues" evidence="3">
    <location>
        <begin position="351"/>
        <end position="362"/>
    </location>
</feature>
<comment type="subcellular location">
    <subcellularLocation>
        <location evidence="1">Nucleus</location>
    </subcellularLocation>
</comment>
<feature type="compositionally biased region" description="Low complexity" evidence="3">
    <location>
        <begin position="226"/>
        <end position="239"/>
    </location>
</feature>
<dbReference type="GO" id="GO:0005634">
    <property type="term" value="C:nucleus"/>
    <property type="evidence" value="ECO:0007669"/>
    <property type="project" value="UniProtKB-SubCell"/>
</dbReference>
<keyword evidence="6" id="KW-1185">Reference proteome</keyword>
<dbReference type="PROSITE" id="PS50196">
    <property type="entry name" value="RANBD1"/>
    <property type="match status" value="1"/>
</dbReference>
<feature type="compositionally biased region" description="Low complexity" evidence="3">
    <location>
        <begin position="252"/>
        <end position="271"/>
    </location>
</feature>
<protein>
    <recommendedName>
        <fullName evidence="4">RanBD1 domain-containing protein</fullName>
    </recommendedName>
</protein>
<evidence type="ECO:0000256" key="3">
    <source>
        <dbReference type="SAM" id="MobiDB-lite"/>
    </source>
</evidence>
<feature type="domain" description="RanBD1" evidence="4">
    <location>
        <begin position="380"/>
        <end position="525"/>
    </location>
</feature>
<dbReference type="AlphaFoldDB" id="A0AAE0M433"/>
<dbReference type="InterPro" id="IPR000156">
    <property type="entry name" value="Ran_bind_dom"/>
</dbReference>
<feature type="compositionally biased region" description="Gly residues" evidence="3">
    <location>
        <begin position="240"/>
        <end position="251"/>
    </location>
</feature>
<evidence type="ECO:0000256" key="2">
    <source>
        <dbReference type="ARBA" id="ARBA00023242"/>
    </source>
</evidence>
<feature type="compositionally biased region" description="Low complexity" evidence="3">
    <location>
        <begin position="279"/>
        <end position="299"/>
    </location>
</feature>
<evidence type="ECO:0000313" key="6">
    <source>
        <dbReference type="Proteomes" id="UP001283341"/>
    </source>
</evidence>
<dbReference type="EMBL" id="JAUEDM010000004">
    <property type="protein sequence ID" value="KAK3318335.1"/>
    <property type="molecule type" value="Genomic_DNA"/>
</dbReference>
<proteinExistence type="predicted"/>
<gene>
    <name evidence="5" type="ORF">B0H66DRAFT_233431</name>
</gene>
<keyword evidence="2" id="KW-0539">Nucleus</keyword>